<dbReference type="GO" id="GO:0008270">
    <property type="term" value="F:zinc ion binding"/>
    <property type="evidence" value="ECO:0007669"/>
    <property type="project" value="InterPro"/>
</dbReference>
<evidence type="ECO:0000256" key="1">
    <source>
        <dbReference type="ARBA" id="ARBA00004123"/>
    </source>
</evidence>
<keyword evidence="4" id="KW-1185">Reference proteome</keyword>
<dbReference type="AlphaFoldDB" id="A0AAF0YGJ9"/>
<comment type="subcellular location">
    <subcellularLocation>
        <location evidence="1">Nucleus</location>
    </subcellularLocation>
</comment>
<sequence>MDDTTSPPRKRRRHTRKTTGCRQCRRLHVACVEGAVLSGGDKAVCKRCWQTDSECWYPVMSGVMKRRAVREEEWVRGVEVEVWLAPVEDSGAMEAPARISTSTTSGPSLPTIPSTNLPCPKPDASPSVMFTPTTLVDTPWEADVIELPSLPSTEWPLDFLTNSTSTLVPATPAPLLHSSVLRSLLAPDPPKLLMTFTLASHSLAPADRSVVSYFEAQGCNDVVAVNSFKANWMHREVFPRLQSLFSSSASGVGGMMREYIRLNFLHLAHTHRANIETDTVRHWAWKNEAARYLDRANSTLLRAQCASRNDEWKTEEYLIGYFIKCSGSILSNTWAAVDTTSAFELPGSSSALTSPFYHSLREIFTIYSIIQFACTRNGGAPRPPAERPRPAFDLDLTGPEWTEPWFGVSRRTFVLLADVSGIVYQRQAILRAGMEGSALDLILRAEAERLAAELGDVSVWSEAAIEPGLSDRVQRGSALMRHALRTMLLCEVLETDLADPRLAAARARAMELAADCEPSNMVGLQWALTIIAVYTRDVAERDRLRALNKMCLTMSFGPNYPSTDDILDLCWEVLDRDGYPHGIAPWREAMNALGRNLFM</sequence>
<dbReference type="InterPro" id="IPR021858">
    <property type="entry name" value="Fun_TF"/>
</dbReference>
<evidence type="ECO:0000256" key="2">
    <source>
        <dbReference type="ARBA" id="ARBA00023242"/>
    </source>
</evidence>
<keyword evidence="2" id="KW-0539">Nucleus</keyword>
<name>A0AAF0YGJ9_9TREE</name>
<gene>
    <name evidence="3" type="ORF">LOC62_07G009490</name>
</gene>
<evidence type="ECO:0000313" key="4">
    <source>
        <dbReference type="Proteomes" id="UP000827549"/>
    </source>
</evidence>
<proteinExistence type="predicted"/>
<dbReference type="Pfam" id="PF11951">
    <property type="entry name" value="Fungal_trans_2"/>
    <property type="match status" value="1"/>
</dbReference>
<evidence type="ECO:0008006" key="5">
    <source>
        <dbReference type="Google" id="ProtNLM"/>
    </source>
</evidence>
<dbReference type="InterPro" id="IPR036864">
    <property type="entry name" value="Zn2-C6_fun-type_DNA-bd_sf"/>
</dbReference>
<dbReference type="Proteomes" id="UP000827549">
    <property type="component" value="Chromosome 7"/>
</dbReference>
<reference evidence="3" key="1">
    <citation type="submission" date="2023-10" db="EMBL/GenBank/DDBJ databases">
        <authorList>
            <person name="Noh H."/>
        </authorList>
    </citation>
    <scope>NUCLEOTIDE SEQUENCE</scope>
    <source>
        <strain evidence="3">DUCC4014</strain>
    </source>
</reference>
<dbReference type="PANTHER" id="PTHR37534:SF46">
    <property type="entry name" value="ZN(II)2CYS6 TRANSCRIPTION FACTOR (EUROFUNG)"/>
    <property type="match status" value="1"/>
</dbReference>
<dbReference type="RefSeq" id="XP_062632028.1">
    <property type="nucleotide sequence ID" value="XM_062776044.1"/>
</dbReference>
<dbReference type="GeneID" id="87812651"/>
<organism evidence="3 4">
    <name type="scientific">Vanrija pseudolonga</name>
    <dbReference type="NCBI Taxonomy" id="143232"/>
    <lineage>
        <taxon>Eukaryota</taxon>
        <taxon>Fungi</taxon>
        <taxon>Dikarya</taxon>
        <taxon>Basidiomycota</taxon>
        <taxon>Agaricomycotina</taxon>
        <taxon>Tremellomycetes</taxon>
        <taxon>Trichosporonales</taxon>
        <taxon>Trichosporonaceae</taxon>
        <taxon>Vanrija</taxon>
    </lineage>
</organism>
<dbReference type="EMBL" id="CP086720">
    <property type="protein sequence ID" value="WOO86002.1"/>
    <property type="molecule type" value="Genomic_DNA"/>
</dbReference>
<dbReference type="PANTHER" id="PTHR37534">
    <property type="entry name" value="TRANSCRIPTIONAL ACTIVATOR PROTEIN UGA3"/>
    <property type="match status" value="1"/>
</dbReference>
<evidence type="ECO:0000313" key="3">
    <source>
        <dbReference type="EMBL" id="WOO86002.1"/>
    </source>
</evidence>
<dbReference type="GO" id="GO:0005634">
    <property type="term" value="C:nucleus"/>
    <property type="evidence" value="ECO:0007669"/>
    <property type="project" value="UniProtKB-SubCell"/>
</dbReference>
<dbReference type="GO" id="GO:0000981">
    <property type="term" value="F:DNA-binding transcription factor activity, RNA polymerase II-specific"/>
    <property type="evidence" value="ECO:0007669"/>
    <property type="project" value="InterPro"/>
</dbReference>
<dbReference type="SUPFAM" id="SSF57701">
    <property type="entry name" value="Zn2/Cys6 DNA-binding domain"/>
    <property type="match status" value="1"/>
</dbReference>
<accession>A0AAF0YGJ9</accession>
<protein>
    <recommendedName>
        <fullName evidence="5">Zn(2)-C6 fungal-type domain-containing protein</fullName>
    </recommendedName>
</protein>